<dbReference type="GO" id="GO:0003700">
    <property type="term" value="F:DNA-binding transcription factor activity"/>
    <property type="evidence" value="ECO:0007669"/>
    <property type="project" value="TreeGrafter"/>
</dbReference>
<evidence type="ECO:0000256" key="3">
    <source>
        <dbReference type="ARBA" id="ARBA00022491"/>
    </source>
</evidence>
<dbReference type="GO" id="GO:0045944">
    <property type="term" value="P:positive regulation of transcription by RNA polymerase II"/>
    <property type="evidence" value="ECO:0007669"/>
    <property type="project" value="TreeGrafter"/>
</dbReference>
<keyword evidence="9" id="KW-0539">Nucleus</keyword>
<dbReference type="STRING" id="199890.A0A182PAG9"/>
<sequence length="213" mass="24229">MRKYKSSNTALRSIVESNSPWMRLHEDNQGRKQSTAEWYDMSDDDRDIDIESDDGDDSDNTKSQSRSGAGSQFYSQAEKRAHHNALERKRRDHIKDSFTSLRDSVPSLQGEKASRAQILKKAAEYIQFMRRKNNSHQQDIDDLRRQNNMLESQIRHLEQARATGNFADGADLGLAFQDGSRGSDSSDIDEVPANNNNGLGARRNKKMKTNANH</sequence>
<evidence type="ECO:0000256" key="12">
    <source>
        <dbReference type="SAM" id="MobiDB-lite"/>
    </source>
</evidence>
<evidence type="ECO:0000256" key="11">
    <source>
        <dbReference type="SAM" id="Coils"/>
    </source>
</evidence>
<dbReference type="GO" id="GO:0046983">
    <property type="term" value="F:protein dimerization activity"/>
    <property type="evidence" value="ECO:0007669"/>
    <property type="project" value="InterPro"/>
</dbReference>
<name>A0A182PAG9_9DIPT</name>
<evidence type="ECO:0000256" key="9">
    <source>
        <dbReference type="ARBA" id="ARBA00023242"/>
    </source>
</evidence>
<dbReference type="PANTHER" id="PTHR10328:SF3">
    <property type="entry name" value="PROTEIN MAX"/>
    <property type="match status" value="1"/>
</dbReference>
<dbReference type="EnsemblMetazoa" id="AEPI003923-RA">
    <property type="protein sequence ID" value="AEPI003923-PA"/>
    <property type="gene ID" value="AEPI003923"/>
</dbReference>
<feature type="compositionally biased region" description="Basic residues" evidence="12">
    <location>
        <begin position="202"/>
        <end position="213"/>
    </location>
</feature>
<reference evidence="14" key="2">
    <citation type="submission" date="2020-05" db="UniProtKB">
        <authorList>
            <consortium name="EnsemblMetazoa"/>
        </authorList>
    </citation>
    <scope>IDENTIFICATION</scope>
    <source>
        <strain evidence="14">Epiroticus2</strain>
    </source>
</reference>
<dbReference type="Pfam" id="PF00010">
    <property type="entry name" value="HLH"/>
    <property type="match status" value="1"/>
</dbReference>
<evidence type="ECO:0000313" key="15">
    <source>
        <dbReference type="Proteomes" id="UP000075885"/>
    </source>
</evidence>
<accession>A0A182PAG9</accession>
<keyword evidence="4" id="KW-0597">Phosphoprotein</keyword>
<dbReference type="VEuPathDB" id="VectorBase:AEPI003923"/>
<dbReference type="CDD" id="cd11406">
    <property type="entry name" value="bHLHzip_Max"/>
    <property type="match status" value="1"/>
</dbReference>
<evidence type="ECO:0000256" key="4">
    <source>
        <dbReference type="ARBA" id="ARBA00022553"/>
    </source>
</evidence>
<evidence type="ECO:0000256" key="5">
    <source>
        <dbReference type="ARBA" id="ARBA00023015"/>
    </source>
</evidence>
<keyword evidence="11" id="KW-0175">Coiled coil</keyword>
<dbReference type="SMART" id="SM00353">
    <property type="entry name" value="HLH"/>
    <property type="match status" value="1"/>
</dbReference>
<dbReference type="PANTHER" id="PTHR10328">
    <property type="entry name" value="PROTEIN MAX MYC-ASSOCIATED FACTOR X"/>
    <property type="match status" value="1"/>
</dbReference>
<evidence type="ECO:0000256" key="6">
    <source>
        <dbReference type="ARBA" id="ARBA00023125"/>
    </source>
</evidence>
<evidence type="ECO:0000256" key="7">
    <source>
        <dbReference type="ARBA" id="ARBA00023159"/>
    </source>
</evidence>
<dbReference type="GO" id="GO:0003677">
    <property type="term" value="F:DNA binding"/>
    <property type="evidence" value="ECO:0007669"/>
    <property type="project" value="UniProtKB-KW"/>
</dbReference>
<keyword evidence="7" id="KW-0010">Activator</keyword>
<comment type="similarity">
    <text evidence="1">Belongs to the MAX family.</text>
</comment>
<keyword evidence="6" id="KW-0238">DNA-binding</keyword>
<keyword evidence="3" id="KW-0678">Repressor</keyword>
<feature type="coiled-coil region" evidence="11">
    <location>
        <begin position="126"/>
        <end position="163"/>
    </location>
</feature>
<protein>
    <recommendedName>
        <fullName evidence="2">Protein max</fullName>
    </recommendedName>
    <alternativeName>
        <fullName evidence="10">Myc-associated factor X</fullName>
    </alternativeName>
</protein>
<dbReference type="InterPro" id="IPR036638">
    <property type="entry name" value="HLH_DNA-bd_sf"/>
</dbReference>
<organism evidence="14 15">
    <name type="scientific">Anopheles epiroticus</name>
    <dbReference type="NCBI Taxonomy" id="199890"/>
    <lineage>
        <taxon>Eukaryota</taxon>
        <taxon>Metazoa</taxon>
        <taxon>Ecdysozoa</taxon>
        <taxon>Arthropoda</taxon>
        <taxon>Hexapoda</taxon>
        <taxon>Insecta</taxon>
        <taxon>Pterygota</taxon>
        <taxon>Neoptera</taxon>
        <taxon>Endopterygota</taxon>
        <taxon>Diptera</taxon>
        <taxon>Nematocera</taxon>
        <taxon>Culicoidea</taxon>
        <taxon>Culicidae</taxon>
        <taxon>Anophelinae</taxon>
        <taxon>Anopheles</taxon>
    </lineage>
</organism>
<evidence type="ECO:0000256" key="2">
    <source>
        <dbReference type="ARBA" id="ARBA00017633"/>
    </source>
</evidence>
<evidence type="ECO:0000313" key="14">
    <source>
        <dbReference type="EnsemblMetazoa" id="AEPI003923-PA"/>
    </source>
</evidence>
<dbReference type="AlphaFoldDB" id="A0A182PAG9"/>
<feature type="domain" description="BHLH" evidence="13">
    <location>
        <begin position="78"/>
        <end position="129"/>
    </location>
</feature>
<dbReference type="SUPFAM" id="SSF47459">
    <property type="entry name" value="HLH, helix-loop-helix DNA-binding domain"/>
    <property type="match status" value="1"/>
</dbReference>
<reference evidence="15" key="1">
    <citation type="submission" date="2013-03" db="EMBL/GenBank/DDBJ databases">
        <title>The Genome Sequence of Anopheles epiroticus epiroticus2.</title>
        <authorList>
            <consortium name="The Broad Institute Genomics Platform"/>
            <person name="Neafsey D.E."/>
            <person name="Howell P."/>
            <person name="Walker B."/>
            <person name="Young S.K."/>
            <person name="Zeng Q."/>
            <person name="Gargeya S."/>
            <person name="Fitzgerald M."/>
            <person name="Haas B."/>
            <person name="Abouelleil A."/>
            <person name="Allen A.W."/>
            <person name="Alvarado L."/>
            <person name="Arachchi H.M."/>
            <person name="Berlin A.M."/>
            <person name="Chapman S.B."/>
            <person name="Gainer-Dewar J."/>
            <person name="Goldberg J."/>
            <person name="Griggs A."/>
            <person name="Gujja S."/>
            <person name="Hansen M."/>
            <person name="Howarth C."/>
            <person name="Imamovic A."/>
            <person name="Ireland A."/>
            <person name="Larimer J."/>
            <person name="McCowan C."/>
            <person name="Murphy C."/>
            <person name="Pearson M."/>
            <person name="Poon T.W."/>
            <person name="Priest M."/>
            <person name="Roberts A."/>
            <person name="Saif S."/>
            <person name="Shea T."/>
            <person name="Sisk P."/>
            <person name="Sykes S."/>
            <person name="Wortman J."/>
            <person name="Nusbaum C."/>
            <person name="Birren B."/>
        </authorList>
    </citation>
    <scope>NUCLEOTIDE SEQUENCE [LARGE SCALE GENOMIC DNA]</scope>
    <source>
        <strain evidence="15">Epiroticus2</strain>
    </source>
</reference>
<dbReference type="Proteomes" id="UP000075885">
    <property type="component" value="Unassembled WGS sequence"/>
</dbReference>
<dbReference type="FunFam" id="4.10.280.10:FF:000023">
    <property type="entry name" value="MAX isoform 13"/>
    <property type="match status" value="1"/>
</dbReference>
<dbReference type="InterPro" id="IPR011598">
    <property type="entry name" value="bHLH_dom"/>
</dbReference>
<keyword evidence="15" id="KW-1185">Reference proteome</keyword>
<dbReference type="PROSITE" id="PS50888">
    <property type="entry name" value="BHLH"/>
    <property type="match status" value="1"/>
</dbReference>
<evidence type="ECO:0000256" key="1">
    <source>
        <dbReference type="ARBA" id="ARBA00007628"/>
    </source>
</evidence>
<proteinExistence type="inferred from homology"/>
<feature type="compositionally biased region" description="Polar residues" evidence="12">
    <location>
        <begin position="1"/>
        <end position="20"/>
    </location>
</feature>
<evidence type="ECO:0000256" key="10">
    <source>
        <dbReference type="ARBA" id="ARBA00029944"/>
    </source>
</evidence>
<keyword evidence="8" id="KW-0804">Transcription</keyword>
<feature type="compositionally biased region" description="Basic and acidic residues" evidence="12">
    <location>
        <begin position="84"/>
        <end position="95"/>
    </location>
</feature>
<evidence type="ECO:0000259" key="13">
    <source>
        <dbReference type="PROSITE" id="PS50888"/>
    </source>
</evidence>
<evidence type="ECO:0000256" key="8">
    <source>
        <dbReference type="ARBA" id="ARBA00023163"/>
    </source>
</evidence>
<dbReference type="Gene3D" id="4.10.280.10">
    <property type="entry name" value="Helix-loop-helix DNA-binding domain"/>
    <property type="match status" value="1"/>
</dbReference>
<feature type="compositionally biased region" description="Acidic residues" evidence="12">
    <location>
        <begin position="40"/>
        <end position="58"/>
    </location>
</feature>
<dbReference type="GO" id="GO:0090575">
    <property type="term" value="C:RNA polymerase II transcription regulator complex"/>
    <property type="evidence" value="ECO:0007669"/>
    <property type="project" value="TreeGrafter"/>
</dbReference>
<feature type="region of interest" description="Disordered" evidence="12">
    <location>
        <begin position="1"/>
        <end position="95"/>
    </location>
</feature>
<keyword evidence="5" id="KW-0805">Transcription regulation</keyword>
<feature type="region of interest" description="Disordered" evidence="12">
    <location>
        <begin position="175"/>
        <end position="213"/>
    </location>
</feature>
<feature type="compositionally biased region" description="Polar residues" evidence="12">
    <location>
        <begin position="61"/>
        <end position="75"/>
    </location>
</feature>